<dbReference type="Gene3D" id="3.40.366.10">
    <property type="entry name" value="Malonyl-Coenzyme A Acyl Carrier Protein, domain 2"/>
    <property type="match status" value="1"/>
</dbReference>
<dbReference type="InterPro" id="IPR050858">
    <property type="entry name" value="Mal-CoA-ACP_Trans/PKS_FabD"/>
</dbReference>
<evidence type="ECO:0000256" key="6">
    <source>
        <dbReference type="PIRNR" id="PIRNR000446"/>
    </source>
</evidence>
<dbReference type="NCBIfam" id="TIGR00128">
    <property type="entry name" value="fabD"/>
    <property type="match status" value="1"/>
</dbReference>
<sequence>MTNAALAFVFPGQGSQKIGMLSEIALEAPEIPATFAEASEVLGYDLWDLCQNGEQEDINLTQRTQPLLLTSSVALYRLWRGRGGALPGRMAGHSLGEWSALVCSGVVAFKEAVHLVRERGRLMQEAVPLGSGSMAAVIGLDDEAVEVACAGSAKGEVVAAVNYNSPGQVVIAGNSAAVERAIQACRAAGAKRAMSLPVSAPFHTELMRPAAEKLAPQIEAVQFDTPEIPIVHNVHAQAESDPAAIKALMIEQIYHPVRWTACTQKIIADGTAQLIECGPGKVLAGLVRRIDRNITCHAVDNPYSFNEALRSTAA</sequence>
<keyword evidence="3 6" id="KW-0808">Transferase</keyword>
<dbReference type="InterPro" id="IPR024925">
    <property type="entry name" value="Malonyl_CoA-ACP_transAc"/>
</dbReference>
<reference evidence="8 9" key="1">
    <citation type="submission" date="2022-05" db="EMBL/GenBank/DDBJ databases">
        <title>Microbulbifer sp. nov., isolated from sponge.</title>
        <authorList>
            <person name="Gao L."/>
        </authorList>
    </citation>
    <scope>NUCLEOTIDE SEQUENCE [LARGE SCALE GENOMIC DNA]</scope>
    <source>
        <strain evidence="8 9">MI-G</strain>
    </source>
</reference>
<dbReference type="InterPro" id="IPR016035">
    <property type="entry name" value="Acyl_Trfase/lysoPLipase"/>
</dbReference>
<protein>
    <recommendedName>
        <fullName evidence="2 6">Malonyl CoA-acyl carrier protein transacylase</fullName>
        <ecNumber evidence="1 6">2.3.1.39</ecNumber>
    </recommendedName>
</protein>
<dbReference type="SUPFAM" id="SSF52151">
    <property type="entry name" value="FabD/lysophospholipase-like"/>
    <property type="match status" value="1"/>
</dbReference>
<keyword evidence="9" id="KW-1185">Reference proteome</keyword>
<dbReference type="Proteomes" id="UP001321520">
    <property type="component" value="Chromosome"/>
</dbReference>
<dbReference type="SUPFAM" id="SSF55048">
    <property type="entry name" value="Probable ACP-binding domain of malonyl-CoA ACP transacylase"/>
    <property type="match status" value="1"/>
</dbReference>
<dbReference type="InterPro" id="IPR004410">
    <property type="entry name" value="Malonyl_CoA-ACP_transAc_FabD"/>
</dbReference>
<dbReference type="Gene3D" id="3.30.70.250">
    <property type="entry name" value="Malonyl-CoA ACP transacylase, ACP-binding"/>
    <property type="match status" value="1"/>
</dbReference>
<evidence type="ECO:0000313" key="9">
    <source>
        <dbReference type="Proteomes" id="UP001321520"/>
    </source>
</evidence>
<evidence type="ECO:0000256" key="5">
    <source>
        <dbReference type="ARBA" id="ARBA00048462"/>
    </source>
</evidence>
<organism evidence="8 9">
    <name type="scientific">Microbulbifer spongiae</name>
    <dbReference type="NCBI Taxonomy" id="2944933"/>
    <lineage>
        <taxon>Bacteria</taxon>
        <taxon>Pseudomonadati</taxon>
        <taxon>Pseudomonadota</taxon>
        <taxon>Gammaproteobacteria</taxon>
        <taxon>Cellvibrionales</taxon>
        <taxon>Microbulbiferaceae</taxon>
        <taxon>Microbulbifer</taxon>
    </lineage>
</organism>
<comment type="similarity">
    <text evidence="6">Belongs to the fabD family.</text>
</comment>
<evidence type="ECO:0000256" key="4">
    <source>
        <dbReference type="ARBA" id="ARBA00023315"/>
    </source>
</evidence>
<dbReference type="SMART" id="SM00827">
    <property type="entry name" value="PKS_AT"/>
    <property type="match status" value="1"/>
</dbReference>
<comment type="catalytic activity">
    <reaction evidence="5 6">
        <text>holo-[ACP] + malonyl-CoA = malonyl-[ACP] + CoA</text>
        <dbReference type="Rhea" id="RHEA:41792"/>
        <dbReference type="Rhea" id="RHEA-COMP:9623"/>
        <dbReference type="Rhea" id="RHEA-COMP:9685"/>
        <dbReference type="ChEBI" id="CHEBI:57287"/>
        <dbReference type="ChEBI" id="CHEBI:57384"/>
        <dbReference type="ChEBI" id="CHEBI:64479"/>
        <dbReference type="ChEBI" id="CHEBI:78449"/>
        <dbReference type="EC" id="2.3.1.39"/>
    </reaction>
</comment>
<evidence type="ECO:0000256" key="1">
    <source>
        <dbReference type="ARBA" id="ARBA00013258"/>
    </source>
</evidence>
<dbReference type="EMBL" id="CP098023">
    <property type="protein sequence ID" value="WKD48509.1"/>
    <property type="molecule type" value="Genomic_DNA"/>
</dbReference>
<dbReference type="InterPro" id="IPR014043">
    <property type="entry name" value="Acyl_transferase_dom"/>
</dbReference>
<proteinExistence type="inferred from homology"/>
<name>A0ABY9EAH1_9GAMM</name>
<evidence type="ECO:0000259" key="7">
    <source>
        <dbReference type="SMART" id="SM00827"/>
    </source>
</evidence>
<keyword evidence="4 6" id="KW-0012">Acyltransferase</keyword>
<dbReference type="Pfam" id="PF00698">
    <property type="entry name" value="Acyl_transf_1"/>
    <property type="match status" value="1"/>
</dbReference>
<gene>
    <name evidence="8" type="primary">fabD</name>
    <name evidence="8" type="ORF">M8T91_11290</name>
</gene>
<evidence type="ECO:0000256" key="3">
    <source>
        <dbReference type="ARBA" id="ARBA00022679"/>
    </source>
</evidence>
<dbReference type="PANTHER" id="PTHR42681">
    <property type="entry name" value="MALONYL-COA-ACYL CARRIER PROTEIN TRANSACYLASE, MITOCHONDRIAL"/>
    <property type="match status" value="1"/>
</dbReference>
<dbReference type="GO" id="GO:0004314">
    <property type="term" value="F:[acyl-carrier-protein] S-malonyltransferase activity"/>
    <property type="evidence" value="ECO:0007669"/>
    <property type="project" value="UniProtKB-EC"/>
</dbReference>
<dbReference type="InterPro" id="IPR001227">
    <property type="entry name" value="Ac_transferase_dom_sf"/>
</dbReference>
<dbReference type="RefSeq" id="WP_301414267.1">
    <property type="nucleotide sequence ID" value="NZ_CP098023.1"/>
</dbReference>
<dbReference type="PANTHER" id="PTHR42681:SF1">
    <property type="entry name" value="MALONYL-COA-ACYL CARRIER PROTEIN TRANSACYLASE, MITOCHONDRIAL"/>
    <property type="match status" value="1"/>
</dbReference>
<evidence type="ECO:0000256" key="2">
    <source>
        <dbReference type="ARBA" id="ARBA00018953"/>
    </source>
</evidence>
<accession>A0ABY9EAH1</accession>
<evidence type="ECO:0000313" key="8">
    <source>
        <dbReference type="EMBL" id="WKD48509.1"/>
    </source>
</evidence>
<dbReference type="InterPro" id="IPR016036">
    <property type="entry name" value="Malonyl_transacylase_ACP-bd"/>
</dbReference>
<feature type="domain" description="Malonyl-CoA:ACP transacylase (MAT)" evidence="7">
    <location>
        <begin position="9"/>
        <end position="303"/>
    </location>
</feature>
<dbReference type="PIRSF" id="PIRSF000446">
    <property type="entry name" value="Mct"/>
    <property type="match status" value="1"/>
</dbReference>
<dbReference type="EC" id="2.3.1.39" evidence="1 6"/>